<evidence type="ECO:0000313" key="2">
    <source>
        <dbReference type="EMBL" id="HIV98564.1"/>
    </source>
</evidence>
<dbReference type="Proteomes" id="UP000823936">
    <property type="component" value="Unassembled WGS sequence"/>
</dbReference>
<dbReference type="AlphaFoldDB" id="A0A9D1TMD0"/>
<accession>A0A9D1TMD0</accession>
<dbReference type="InterPro" id="IPR025528">
    <property type="entry name" value="BrnA_antitoxin"/>
</dbReference>
<reference evidence="2" key="1">
    <citation type="journal article" date="2021" name="PeerJ">
        <title>Extensive microbial diversity within the chicken gut microbiome revealed by metagenomics and culture.</title>
        <authorList>
            <person name="Gilroy R."/>
            <person name="Ravi A."/>
            <person name="Getino M."/>
            <person name="Pursley I."/>
            <person name="Horton D.L."/>
            <person name="Alikhan N.F."/>
            <person name="Baker D."/>
            <person name="Gharbi K."/>
            <person name="Hall N."/>
            <person name="Watson M."/>
            <person name="Adriaenssens E.M."/>
            <person name="Foster-Nyarko E."/>
            <person name="Jarju S."/>
            <person name="Secka A."/>
            <person name="Antonio M."/>
            <person name="Oren A."/>
            <person name="Chaudhuri R.R."/>
            <person name="La Ragione R."/>
            <person name="Hildebrand F."/>
            <person name="Pallen M.J."/>
        </authorList>
    </citation>
    <scope>NUCLEOTIDE SEQUENCE</scope>
    <source>
        <strain evidence="2">Gambia11-129</strain>
    </source>
</reference>
<protein>
    <submittedName>
        <fullName evidence="2">BrnA antitoxin family protein</fullName>
    </submittedName>
</protein>
<reference evidence="2" key="2">
    <citation type="submission" date="2021-04" db="EMBL/GenBank/DDBJ databases">
        <authorList>
            <person name="Gilroy R."/>
        </authorList>
    </citation>
    <scope>NUCLEOTIDE SEQUENCE</scope>
    <source>
        <strain evidence="2">Gambia11-129</strain>
    </source>
</reference>
<comment type="caution">
    <text evidence="2">The sequence shown here is derived from an EMBL/GenBank/DDBJ whole genome shotgun (WGS) entry which is preliminary data.</text>
</comment>
<feature type="region of interest" description="Disordered" evidence="1">
    <location>
        <begin position="1"/>
        <end position="35"/>
    </location>
</feature>
<dbReference type="EMBL" id="DXHU01000006">
    <property type="protein sequence ID" value="HIV98564.1"/>
    <property type="molecule type" value="Genomic_DNA"/>
</dbReference>
<sequence length="91" mass="10572">MTDIDKKKSEIEKSAKSDNEIDYPDISNPVGNQLSEIRPRYQVNREFYRPIKKATTIRLDADLLDYLQHSGAGWQTRINEYIRKGIESGEL</sequence>
<feature type="compositionally biased region" description="Basic and acidic residues" evidence="1">
    <location>
        <begin position="1"/>
        <end position="19"/>
    </location>
</feature>
<evidence type="ECO:0000256" key="1">
    <source>
        <dbReference type="SAM" id="MobiDB-lite"/>
    </source>
</evidence>
<dbReference type="Pfam" id="PF14384">
    <property type="entry name" value="BrnA_antitoxin"/>
    <property type="match status" value="1"/>
</dbReference>
<evidence type="ECO:0000313" key="3">
    <source>
        <dbReference type="Proteomes" id="UP000823936"/>
    </source>
</evidence>
<gene>
    <name evidence="2" type="ORF">IAB12_02140</name>
</gene>
<proteinExistence type="predicted"/>
<name>A0A9D1TMD0_9SPIO</name>
<organism evidence="2 3">
    <name type="scientific">Candidatus Ornithospirochaeta avicola</name>
    <dbReference type="NCBI Taxonomy" id="2840896"/>
    <lineage>
        <taxon>Bacteria</taxon>
        <taxon>Pseudomonadati</taxon>
        <taxon>Spirochaetota</taxon>
        <taxon>Spirochaetia</taxon>
        <taxon>Spirochaetales</taxon>
        <taxon>Spirochaetaceae</taxon>
        <taxon>Spirochaetaceae incertae sedis</taxon>
        <taxon>Candidatus Ornithospirochaeta</taxon>
    </lineage>
</organism>